<feature type="chain" id="PRO_5038460909" evidence="2">
    <location>
        <begin position="21"/>
        <end position="543"/>
    </location>
</feature>
<reference evidence="3" key="1">
    <citation type="submission" date="2020-09" db="EMBL/GenBank/DDBJ databases">
        <title>A novel bacterium of genus Paenibacillus, isolated from South China Sea.</title>
        <authorList>
            <person name="Huang H."/>
            <person name="Mo K."/>
            <person name="Hu Y."/>
        </authorList>
    </citation>
    <scope>NUCLEOTIDE SEQUENCE</scope>
    <source>
        <strain evidence="3">IB182496</strain>
    </source>
</reference>
<evidence type="ECO:0000256" key="1">
    <source>
        <dbReference type="SAM" id="MobiDB-lite"/>
    </source>
</evidence>
<feature type="region of interest" description="Disordered" evidence="1">
    <location>
        <begin position="27"/>
        <end position="56"/>
    </location>
</feature>
<keyword evidence="2" id="KW-0732">Signal</keyword>
<dbReference type="AlphaFoldDB" id="A0A927GTC0"/>
<dbReference type="PROSITE" id="PS51257">
    <property type="entry name" value="PROKAR_LIPOPROTEIN"/>
    <property type="match status" value="1"/>
</dbReference>
<evidence type="ECO:0000256" key="2">
    <source>
        <dbReference type="SAM" id="SignalP"/>
    </source>
</evidence>
<gene>
    <name evidence="3" type="ORF">IDH44_19675</name>
</gene>
<dbReference type="Proteomes" id="UP000621560">
    <property type="component" value="Unassembled WGS sequence"/>
</dbReference>
<organism evidence="3 4">
    <name type="scientific">Paenibacillus sabuli</name>
    <dbReference type="NCBI Taxonomy" id="2772509"/>
    <lineage>
        <taxon>Bacteria</taxon>
        <taxon>Bacillati</taxon>
        <taxon>Bacillota</taxon>
        <taxon>Bacilli</taxon>
        <taxon>Bacillales</taxon>
        <taxon>Paenibacillaceae</taxon>
        <taxon>Paenibacillus</taxon>
    </lineage>
</organism>
<evidence type="ECO:0000313" key="4">
    <source>
        <dbReference type="Proteomes" id="UP000621560"/>
    </source>
</evidence>
<accession>A0A927GTC0</accession>
<keyword evidence="4" id="KW-1185">Reference proteome</keyword>
<dbReference type="EMBL" id="JACXIZ010000037">
    <property type="protein sequence ID" value="MBD2847428.1"/>
    <property type="molecule type" value="Genomic_DNA"/>
</dbReference>
<sequence>MKKNVYVFAVITLISIALLAGCSNSGNSGGNTDAEQSGETNNTAGTTGESNSAEGKLTDEEVTYTIALPENPLQPIDPNAPAFQAITEKTGIKLDIMVIPGADYPTKMNTLLASGQLPDFFKLWGADPMEIYETGALLPMRELIAEHAPIIQEDYDTIEDLKRTMIDNDIYTLPMIRRDVNYEKGTLPIIRMDLLEEQQLDVPTTWDELYEVLKQLKEAYPNAIPYGARGDNRVLFDILSPLPSMGAYYNLYQTDDKEWQLGRTKESYKRALTFYNKLYEEQLLDNEFLLVDTQSWLEGLSSGKYLFFYDNPVFMNQVNGPLQQIDPDARFEPIPILENWDGEKQNYKQPDHYFHQFGISRNVENPELAIQFWNWLYSEEGTLATNYGIEGEQYTIDENGEPQWTQAVIDEYTKKDDPFYALQSDFGVGNLSLSPSWLSAAADRFRASSPDSLSPEAIHEMYVDSPAIKDIPVEPPYTPEEGERIKEINQDINDFSKVELNKFLSGSRPLSEFDQFVTSINSRGGEELVEIVNEAEQRFQDNQ</sequence>
<dbReference type="InterPro" id="IPR006059">
    <property type="entry name" value="SBP"/>
</dbReference>
<proteinExistence type="predicted"/>
<dbReference type="PANTHER" id="PTHR43649:SF12">
    <property type="entry name" value="DIACETYLCHITOBIOSE BINDING PROTEIN DASA"/>
    <property type="match status" value="1"/>
</dbReference>
<dbReference type="SUPFAM" id="SSF53850">
    <property type="entry name" value="Periplasmic binding protein-like II"/>
    <property type="match status" value="1"/>
</dbReference>
<evidence type="ECO:0000313" key="3">
    <source>
        <dbReference type="EMBL" id="MBD2847428.1"/>
    </source>
</evidence>
<comment type="caution">
    <text evidence="3">The sequence shown here is derived from an EMBL/GenBank/DDBJ whole genome shotgun (WGS) entry which is preliminary data.</text>
</comment>
<feature type="compositionally biased region" description="Low complexity" evidence="1">
    <location>
        <begin position="37"/>
        <end position="52"/>
    </location>
</feature>
<protein>
    <submittedName>
        <fullName evidence="3">Extracellular solute-binding protein</fullName>
    </submittedName>
</protein>
<dbReference type="Pfam" id="PF01547">
    <property type="entry name" value="SBP_bac_1"/>
    <property type="match status" value="1"/>
</dbReference>
<dbReference type="RefSeq" id="WP_190920533.1">
    <property type="nucleotide sequence ID" value="NZ_JACXIZ010000037.1"/>
</dbReference>
<feature type="signal peptide" evidence="2">
    <location>
        <begin position="1"/>
        <end position="20"/>
    </location>
</feature>
<name>A0A927GTC0_9BACL</name>
<dbReference type="Gene3D" id="3.40.190.10">
    <property type="entry name" value="Periplasmic binding protein-like II"/>
    <property type="match status" value="2"/>
</dbReference>
<dbReference type="InterPro" id="IPR050490">
    <property type="entry name" value="Bact_solute-bd_prot1"/>
</dbReference>
<dbReference type="PANTHER" id="PTHR43649">
    <property type="entry name" value="ARABINOSE-BINDING PROTEIN-RELATED"/>
    <property type="match status" value="1"/>
</dbReference>